<protein>
    <submittedName>
        <fullName evidence="1">Uncharacterized protein</fullName>
    </submittedName>
</protein>
<organism evidence="1">
    <name type="scientific">uncultured Thermomicrobiales bacterium</name>
    <dbReference type="NCBI Taxonomy" id="1645740"/>
    <lineage>
        <taxon>Bacteria</taxon>
        <taxon>Pseudomonadati</taxon>
        <taxon>Thermomicrobiota</taxon>
        <taxon>Thermomicrobia</taxon>
        <taxon>Thermomicrobiales</taxon>
        <taxon>environmental samples</taxon>
    </lineage>
</organism>
<accession>A0A6J4VEE1</accession>
<name>A0A6J4VEE1_9BACT</name>
<dbReference type="EMBL" id="CADCWF010000303">
    <property type="protein sequence ID" value="CAA9576388.1"/>
    <property type="molecule type" value="Genomic_DNA"/>
</dbReference>
<dbReference type="AlphaFoldDB" id="A0A6J4VEE1"/>
<evidence type="ECO:0000313" key="1">
    <source>
        <dbReference type="EMBL" id="CAA9576388.1"/>
    </source>
</evidence>
<gene>
    <name evidence="1" type="ORF">AVDCRST_MAG59-4087</name>
</gene>
<proteinExistence type="predicted"/>
<dbReference type="SUPFAM" id="SSF51182">
    <property type="entry name" value="RmlC-like cupins"/>
    <property type="match status" value="1"/>
</dbReference>
<dbReference type="InterPro" id="IPR011051">
    <property type="entry name" value="RmlC_Cupin_sf"/>
</dbReference>
<reference evidence="1" key="1">
    <citation type="submission" date="2020-02" db="EMBL/GenBank/DDBJ databases">
        <authorList>
            <person name="Meier V. D."/>
        </authorList>
    </citation>
    <scope>NUCLEOTIDE SEQUENCE</scope>
    <source>
        <strain evidence="1">AVDCRST_MAG59</strain>
    </source>
</reference>
<sequence length="239" mass="23296">MEGGELAARLDGPAALFESARPEAGWHPVPPSSPGLELRGGDALLLPPGTRHTVTNTRGRPASALGVALLPTAALADAGRPEEAADPWLAGVYDPRRAGTRVALGGGVVIETLAAGIGVARTGPCVAAGRTSVAVTRFALAPGEAIPAHRVAGLELLAFDAGGLEVDGLDASGDPPPAGVQAGVVAGPAAAVRGSGRGLALPAPAAPGVRNAGPHPLRLVAVALTPTGDTACAVAPAES</sequence>